<evidence type="ECO:0000256" key="1">
    <source>
        <dbReference type="SAM" id="MobiDB-lite"/>
    </source>
</evidence>
<evidence type="ECO:0000313" key="3">
    <source>
        <dbReference type="Proteomes" id="UP001302477"/>
    </source>
</evidence>
<name>A0AAU0N3J4_9GAMM</name>
<dbReference type="RefSeq" id="WP_318955260.1">
    <property type="nucleotide sequence ID" value="NZ_CP137555.1"/>
</dbReference>
<keyword evidence="3" id="KW-1185">Reference proteome</keyword>
<dbReference type="EMBL" id="CP137555">
    <property type="protein sequence ID" value="WOX06825.1"/>
    <property type="molecule type" value="Genomic_DNA"/>
</dbReference>
<dbReference type="InterPro" id="IPR018247">
    <property type="entry name" value="EF_Hand_1_Ca_BS"/>
</dbReference>
<accession>A0AAU0N3J4</accession>
<dbReference type="Proteomes" id="UP001302477">
    <property type="component" value="Chromosome"/>
</dbReference>
<evidence type="ECO:0008006" key="4">
    <source>
        <dbReference type="Google" id="ProtNLM"/>
    </source>
</evidence>
<dbReference type="AlphaFoldDB" id="A0AAU0N3J4"/>
<dbReference type="PROSITE" id="PS00018">
    <property type="entry name" value="EF_HAND_1"/>
    <property type="match status" value="1"/>
</dbReference>
<proteinExistence type="predicted"/>
<sequence>MPVRLALPGVDRFPPGYQSVRSVLNLVLSLCLYLLLCLALVGCGSGSKSDSDRALGSRSSSSSSGGGSSSSSSSGGTVGSGPELTGKFSGDIQGLYYETPSFSGFTDVDGTYRYRDGEEVRFSLGGIWFGTALGAPDLSLFDLAGSAPLTEEVDLRVALEDHQRVDALDLVSNMMLLLLTLDRDQDPTNGIDLTDWDGDLADYRVDFAYDLYAFPYRRGVDALPAIKSAFDIKYQVPLDAPLLYLYDALGIVVPVRVPIRETRDFADDGTIDQEVRWDYNSLGLPREIRLTIVPESSDYWRERLTLEYDSLGRRDFMLRETDTNQDGFVEFFYRSEFFYSERGFLYEILEEDGQLEVSDRRRYRFEYDSGGNNTLFVFEQDNSVTTGVVGVVDGILDTIFRVRSLYDDRGLLVLREEETDFSADGRIERLQRFEFGYNSAGLLVQQVDTLDNGQTIDVDGVVDERSDVDYRYSAAARLLKEIQRIDDNGDGLVDRENTYDFVYLSSGLLREQTWSFDTDADGRAESRRIFTYRYNSNALLIQVKMEVDNDADGNIEASEVIDYRYNSRDQLRETVVATFNDAGDRQSLLTFTRVYGSRGELQDWYRVGEGFTGTTNTLLHLRWQYLQIDDGLRYLIDHYSYRQPAYTEIGISDVYLPCINYRFAEAGTLCAVSWPLEWKFHWAEVWKAPGVNLGGPVVIRPGDVLPAAY</sequence>
<organism evidence="2 3">
    <name type="scientific">Microbulbifer pacificus</name>
    <dbReference type="NCBI Taxonomy" id="407164"/>
    <lineage>
        <taxon>Bacteria</taxon>
        <taxon>Pseudomonadati</taxon>
        <taxon>Pseudomonadota</taxon>
        <taxon>Gammaproteobacteria</taxon>
        <taxon>Cellvibrionales</taxon>
        <taxon>Microbulbiferaceae</taxon>
        <taxon>Microbulbifer</taxon>
    </lineage>
</organism>
<feature type="compositionally biased region" description="Low complexity" evidence="1">
    <location>
        <begin position="56"/>
        <end position="75"/>
    </location>
</feature>
<reference evidence="2 3" key="1">
    <citation type="submission" date="2023-10" db="EMBL/GenBank/DDBJ databases">
        <title>Description of Microbulbifer bruguierae sp. nov., isolated from the sediments of mangrove plant Bruguiera sexangula and comparative genomic analyses of the genus Microbulbifer.</title>
        <authorList>
            <person name="Long M."/>
        </authorList>
    </citation>
    <scope>NUCLEOTIDE SEQUENCE [LARGE SCALE GENOMIC DNA]</scope>
    <source>
        <strain evidence="2 3">SPO729</strain>
    </source>
</reference>
<protein>
    <recommendedName>
        <fullName evidence="4">YD repeat-containing protein</fullName>
    </recommendedName>
</protein>
<feature type="region of interest" description="Disordered" evidence="1">
    <location>
        <begin position="47"/>
        <end position="81"/>
    </location>
</feature>
<gene>
    <name evidence="2" type="ORF">R5R33_06760</name>
</gene>
<dbReference type="KEGG" id="mpaf:R5R33_06760"/>
<evidence type="ECO:0000313" key="2">
    <source>
        <dbReference type="EMBL" id="WOX06825.1"/>
    </source>
</evidence>